<dbReference type="InterPro" id="IPR013926">
    <property type="entry name" value="CGI121/TPRKB"/>
</dbReference>
<evidence type="ECO:0000313" key="10">
    <source>
        <dbReference type="Proteomes" id="UP000244855"/>
    </source>
</evidence>
<dbReference type="Gene3D" id="3.30.2380.10">
    <property type="entry name" value="CGI121/TPRKB"/>
    <property type="match status" value="1"/>
</dbReference>
<comment type="function">
    <text evidence="7">Component of the EKC/KEOPS complex that is required for the formation of a threonylcarbamoyl group on adenosine at position 37 (t(6)A37) in tRNAs that read codons beginning with adenine. The complex is probably involved in the transfer of the threonylcarbamoyl moiety of threonylcarbamoyl-AMP (TC-AMP) to the N6 group of A37. CGI121 acts as an allosteric effector that regulates the t(6)A activity of the complex. The EKC/KEOPS complex also promotes both telomere uncapping and telomere elongation. The complex is required for efficient recruitment of transcriptional coactivators. CGI121 is not required for tRNA modification.</text>
</comment>
<dbReference type="SUPFAM" id="SSF143870">
    <property type="entry name" value="PF0523-like"/>
    <property type="match status" value="1"/>
</dbReference>
<evidence type="ECO:0000256" key="8">
    <source>
        <dbReference type="RuleBase" id="RU004398"/>
    </source>
</evidence>
<dbReference type="Proteomes" id="UP000244855">
    <property type="component" value="Unassembled WGS sequence"/>
</dbReference>
<evidence type="ECO:0000256" key="7">
    <source>
        <dbReference type="ARBA" id="ARBA00025043"/>
    </source>
</evidence>
<dbReference type="AlphaFoldDB" id="A0A2V1E417"/>
<dbReference type="GO" id="GO:0000408">
    <property type="term" value="C:EKC/KEOPS complex"/>
    <property type="evidence" value="ECO:0007669"/>
    <property type="project" value="TreeGrafter"/>
</dbReference>
<sequence>MAQVRTILLPHFEDYPVQVAMFKDVTNASFLRSQLLQANPDFDYAFLDAAMILSPLPLFLAITLSLHSTLSPATSPLRTRTPHSELVFRLHPNNNIGESYRKFGISDDTTNLIAVKFSLTPDVTNESVAKHLSEAVQGVSVDVGEDGSELGLFADLSKIKKIYKVNDGGVKGKGGKKGVTDQVGTVKDERSALENIIMGVMTLKGS</sequence>
<dbReference type="GO" id="GO:0005634">
    <property type="term" value="C:nucleus"/>
    <property type="evidence" value="ECO:0007669"/>
    <property type="project" value="UniProtKB-SubCell"/>
</dbReference>
<proteinExistence type="inferred from homology"/>
<keyword evidence="10" id="KW-1185">Reference proteome</keyword>
<dbReference type="Pfam" id="PF08617">
    <property type="entry name" value="CGI-121"/>
    <property type="match status" value="1"/>
</dbReference>
<dbReference type="PANTHER" id="PTHR15840:SF10">
    <property type="entry name" value="EKC_KEOPS COMPLEX SUBUNIT TPRKB"/>
    <property type="match status" value="1"/>
</dbReference>
<evidence type="ECO:0000313" key="9">
    <source>
        <dbReference type="EMBL" id="PVI05298.1"/>
    </source>
</evidence>
<keyword evidence="6 8" id="KW-0539">Nucleus</keyword>
<evidence type="ECO:0000256" key="6">
    <source>
        <dbReference type="ARBA" id="ARBA00023242"/>
    </source>
</evidence>
<evidence type="ECO:0000256" key="4">
    <source>
        <dbReference type="ARBA" id="ARBA00016009"/>
    </source>
</evidence>
<dbReference type="STRING" id="97972.A0A2V1E417"/>
<dbReference type="GO" id="GO:0002949">
    <property type="term" value="P:tRNA threonylcarbamoyladenosine modification"/>
    <property type="evidence" value="ECO:0007669"/>
    <property type="project" value="TreeGrafter"/>
</dbReference>
<comment type="subcellular location">
    <subcellularLocation>
        <location evidence="1">Nucleus</location>
    </subcellularLocation>
</comment>
<dbReference type="PANTHER" id="PTHR15840">
    <property type="entry name" value="CGI-121 FAMILY MEMBER"/>
    <property type="match status" value="1"/>
</dbReference>
<name>A0A2V1E417_9PLEO</name>
<dbReference type="OrthoDB" id="329139at2759"/>
<reference evidence="9 10" key="1">
    <citation type="journal article" date="2018" name="Sci. Rep.">
        <title>Comparative genomics provides insights into the lifestyle and reveals functional heterogeneity of dark septate endophytic fungi.</title>
        <authorList>
            <person name="Knapp D.G."/>
            <person name="Nemeth J.B."/>
            <person name="Barry K."/>
            <person name="Hainaut M."/>
            <person name="Henrissat B."/>
            <person name="Johnson J."/>
            <person name="Kuo A."/>
            <person name="Lim J.H.P."/>
            <person name="Lipzen A."/>
            <person name="Nolan M."/>
            <person name="Ohm R.A."/>
            <person name="Tamas L."/>
            <person name="Grigoriev I.V."/>
            <person name="Spatafora J.W."/>
            <person name="Nagy L.G."/>
            <person name="Kovacs G.M."/>
        </authorList>
    </citation>
    <scope>NUCLEOTIDE SEQUENCE [LARGE SCALE GENOMIC DNA]</scope>
    <source>
        <strain evidence="9 10">DSE2036</strain>
    </source>
</reference>
<keyword evidence="5" id="KW-0819">tRNA processing</keyword>
<dbReference type="InterPro" id="IPR036504">
    <property type="entry name" value="CGI121/TPRKB_sf"/>
</dbReference>
<protein>
    <recommendedName>
        <fullName evidence="4">EKC/KEOPS complex subunit CGI121</fullName>
    </recommendedName>
    <alternativeName>
        <fullName evidence="3">EKC/KEOPS complex subunit cgi121</fullName>
    </alternativeName>
</protein>
<comment type="similarity">
    <text evidence="2 8">Belongs to the CGI121/TPRKB family.</text>
</comment>
<evidence type="ECO:0000256" key="5">
    <source>
        <dbReference type="ARBA" id="ARBA00022694"/>
    </source>
</evidence>
<dbReference type="EMBL" id="KZ805315">
    <property type="protein sequence ID" value="PVI05298.1"/>
    <property type="molecule type" value="Genomic_DNA"/>
</dbReference>
<organism evidence="9 10">
    <name type="scientific">Periconia macrospinosa</name>
    <dbReference type="NCBI Taxonomy" id="97972"/>
    <lineage>
        <taxon>Eukaryota</taxon>
        <taxon>Fungi</taxon>
        <taxon>Dikarya</taxon>
        <taxon>Ascomycota</taxon>
        <taxon>Pezizomycotina</taxon>
        <taxon>Dothideomycetes</taxon>
        <taxon>Pleosporomycetidae</taxon>
        <taxon>Pleosporales</taxon>
        <taxon>Massarineae</taxon>
        <taxon>Periconiaceae</taxon>
        <taxon>Periconia</taxon>
    </lineage>
</organism>
<evidence type="ECO:0000256" key="3">
    <source>
        <dbReference type="ARBA" id="ARBA00015316"/>
    </source>
</evidence>
<accession>A0A2V1E417</accession>
<gene>
    <name evidence="9" type="ORF">DM02DRAFT_517076</name>
</gene>
<evidence type="ECO:0000256" key="2">
    <source>
        <dbReference type="ARBA" id="ARBA00005546"/>
    </source>
</evidence>
<evidence type="ECO:0000256" key="1">
    <source>
        <dbReference type="ARBA" id="ARBA00004123"/>
    </source>
</evidence>
<dbReference type="GO" id="GO:0005829">
    <property type="term" value="C:cytosol"/>
    <property type="evidence" value="ECO:0007669"/>
    <property type="project" value="TreeGrafter"/>
</dbReference>